<evidence type="ECO:0000259" key="1">
    <source>
        <dbReference type="Pfam" id="PF12705"/>
    </source>
</evidence>
<name>A0A0F9E5K9_9ZZZZ</name>
<proteinExistence type="predicted"/>
<dbReference type="Gene3D" id="3.90.320.10">
    <property type="match status" value="1"/>
</dbReference>
<dbReference type="InterPro" id="IPR011604">
    <property type="entry name" value="PDDEXK-like_dom_sf"/>
</dbReference>
<dbReference type="InterPro" id="IPR011335">
    <property type="entry name" value="Restrct_endonuc-II-like"/>
</dbReference>
<dbReference type="Pfam" id="PF12705">
    <property type="entry name" value="PDDEXK_1"/>
    <property type="match status" value="1"/>
</dbReference>
<accession>A0A0F9E5K9</accession>
<organism evidence="2">
    <name type="scientific">marine sediment metagenome</name>
    <dbReference type="NCBI Taxonomy" id="412755"/>
    <lineage>
        <taxon>unclassified sequences</taxon>
        <taxon>metagenomes</taxon>
        <taxon>ecological metagenomes</taxon>
    </lineage>
</organism>
<feature type="non-terminal residue" evidence="2">
    <location>
        <position position="1"/>
    </location>
</feature>
<evidence type="ECO:0000313" key="2">
    <source>
        <dbReference type="EMBL" id="KKL61501.1"/>
    </source>
</evidence>
<comment type="caution">
    <text evidence="2">The sequence shown here is derived from an EMBL/GenBank/DDBJ whole genome shotgun (WGS) entry which is preliminary data.</text>
</comment>
<dbReference type="AlphaFoldDB" id="A0A0F9E5K9"/>
<dbReference type="SUPFAM" id="SSF52980">
    <property type="entry name" value="Restriction endonuclease-like"/>
    <property type="match status" value="1"/>
</dbReference>
<reference evidence="2" key="1">
    <citation type="journal article" date="2015" name="Nature">
        <title>Complex archaea that bridge the gap between prokaryotes and eukaryotes.</title>
        <authorList>
            <person name="Spang A."/>
            <person name="Saw J.H."/>
            <person name="Jorgensen S.L."/>
            <person name="Zaremba-Niedzwiedzka K."/>
            <person name="Martijn J."/>
            <person name="Lind A.E."/>
            <person name="van Eijk R."/>
            <person name="Schleper C."/>
            <person name="Guy L."/>
            <person name="Ettema T.J."/>
        </authorList>
    </citation>
    <scope>NUCLEOTIDE SEQUENCE</scope>
</reference>
<sequence>NILAHGGASHKDVQILNLKDNSYSLAIELPVYFEYKGQMITGHVDLLLIKDGVLYVADYKPDQSPEIGPNYYLSFLNSVPQLAAYAMVLRDILGIDEVRCITFNKDRAWVFDPDESLAFINKFLTEQGKIDQAIWTNYLTI</sequence>
<protein>
    <recommendedName>
        <fullName evidence="1">PD-(D/E)XK endonuclease-like domain-containing protein</fullName>
    </recommendedName>
</protein>
<dbReference type="EMBL" id="LAZR01028799">
    <property type="protein sequence ID" value="KKL61501.1"/>
    <property type="molecule type" value="Genomic_DNA"/>
</dbReference>
<dbReference type="InterPro" id="IPR038726">
    <property type="entry name" value="PDDEXK_AddAB-type"/>
</dbReference>
<gene>
    <name evidence="2" type="ORF">LCGC14_2194690</name>
</gene>
<feature type="domain" description="PD-(D/E)XK endonuclease-like" evidence="1">
    <location>
        <begin position="27"/>
        <end position="92"/>
    </location>
</feature>